<evidence type="ECO:0000256" key="8">
    <source>
        <dbReference type="ARBA" id="ARBA00023163"/>
    </source>
</evidence>
<feature type="domain" description="C2H2-type" evidence="12">
    <location>
        <begin position="273"/>
        <end position="300"/>
    </location>
</feature>
<comment type="subcellular location">
    <subcellularLocation>
        <location evidence="1">Nucleus</location>
    </subcellularLocation>
</comment>
<keyword evidence="13" id="KW-1185">Reference proteome</keyword>
<dbReference type="FunFam" id="3.30.160.60:FF:000912">
    <property type="entry name" value="Zinc finger protein 660"/>
    <property type="match status" value="1"/>
</dbReference>
<dbReference type="GO" id="GO:0008270">
    <property type="term" value="F:zinc ion binding"/>
    <property type="evidence" value="ECO:0007669"/>
    <property type="project" value="UniProtKB-KW"/>
</dbReference>
<name>A0A6J2PYY9_COTGO</name>
<sequence>MSAVQYLREFVNERLNAAAEEIFGVFEKTIVEYEEKIDRQRRLLNIVPEIKLHRIELPQQHVLKEEEVFTNQQLCIQERNSSLDHEDQEVQTGPNSSLDPEPPQIKEEQEELCTSEQGERLVLKQETDAFMLTPTYEESDHSEDQTLNLSIDESQSVVEEKPLSFTSVQSYVVSERGILYTNSDHQLLSHNSQVVQSQDQKGGKHGHSGSTHAEPEPKRHHKSNNHTNNIYNPTISKIDCNTHTGKTFLKCDTCGKICKFKSQLQRHLRVHTYSCKTCGKDFRSSNHLIGHMRIHTGEKPHLCKTCGKRFCHISSLKYHTRTHTGEKPYSCKTCGKGFKCNSILIGHMRTHTGEKPYLCKTCGKRLCDASALIRHMRIHTGEKPYTCITCGKDFGRSDDLNVHMRIHTGEKPYICKTCGKAFRRNSDLLGHMRRIHTREKPYL</sequence>
<dbReference type="FunFam" id="3.30.160.60:FF:001016">
    <property type="entry name" value="zinc finger protein 850-like"/>
    <property type="match status" value="1"/>
</dbReference>
<dbReference type="PANTHER" id="PTHR14003">
    <property type="entry name" value="TRANSCRIPTIONAL REPRESSOR PROTEIN YY"/>
    <property type="match status" value="1"/>
</dbReference>
<feature type="domain" description="C2H2-type" evidence="12">
    <location>
        <begin position="413"/>
        <end position="441"/>
    </location>
</feature>
<evidence type="ECO:0000259" key="12">
    <source>
        <dbReference type="PROSITE" id="PS50157"/>
    </source>
</evidence>
<dbReference type="FunFam" id="3.30.160.60:FF:000099">
    <property type="entry name" value="Zinc finger protein 79"/>
    <property type="match status" value="2"/>
</dbReference>
<dbReference type="Gene3D" id="3.30.160.60">
    <property type="entry name" value="Classic Zinc Finger"/>
    <property type="match status" value="7"/>
</dbReference>
<dbReference type="InterPro" id="IPR036236">
    <property type="entry name" value="Znf_C2H2_sf"/>
</dbReference>
<dbReference type="KEGG" id="cgob:115010205"/>
<keyword evidence="6" id="KW-0862">Zinc</keyword>
<feature type="domain" description="C2H2-type" evidence="12">
    <location>
        <begin position="385"/>
        <end position="412"/>
    </location>
</feature>
<dbReference type="Proteomes" id="UP000504630">
    <property type="component" value="Chromosome 6"/>
</dbReference>
<dbReference type="PANTHER" id="PTHR14003:SF23">
    <property type="entry name" value="ZINC FINGER PROTEIN 143"/>
    <property type="match status" value="1"/>
</dbReference>
<proteinExistence type="inferred from homology"/>
<dbReference type="InParanoid" id="A0A6J2PYY9"/>
<feature type="region of interest" description="Disordered" evidence="11">
    <location>
        <begin position="83"/>
        <end position="106"/>
    </location>
</feature>
<evidence type="ECO:0000256" key="10">
    <source>
        <dbReference type="PROSITE-ProRule" id="PRU00042"/>
    </source>
</evidence>
<dbReference type="Pfam" id="PF13912">
    <property type="entry name" value="zf-C2H2_6"/>
    <property type="match status" value="1"/>
</dbReference>
<dbReference type="SUPFAM" id="SSF57667">
    <property type="entry name" value="beta-beta-alpha zinc fingers"/>
    <property type="match status" value="4"/>
</dbReference>
<dbReference type="GO" id="GO:0005667">
    <property type="term" value="C:transcription regulator complex"/>
    <property type="evidence" value="ECO:0007669"/>
    <property type="project" value="TreeGrafter"/>
</dbReference>
<dbReference type="FunCoup" id="A0A6J2PYY9">
    <property type="interactions" value="11"/>
</dbReference>
<reference evidence="14" key="1">
    <citation type="submission" date="2025-08" db="UniProtKB">
        <authorList>
            <consortium name="RefSeq"/>
        </authorList>
    </citation>
    <scope>IDENTIFICATION</scope>
</reference>
<evidence type="ECO:0000313" key="14">
    <source>
        <dbReference type="RefSeq" id="XP_029290556.1"/>
    </source>
</evidence>
<evidence type="ECO:0000256" key="9">
    <source>
        <dbReference type="ARBA" id="ARBA00023242"/>
    </source>
</evidence>
<comment type="similarity">
    <text evidence="2">Belongs to the krueppel C2H2-type zinc-finger protein family.</text>
</comment>
<dbReference type="GO" id="GO:0031519">
    <property type="term" value="C:PcG protein complex"/>
    <property type="evidence" value="ECO:0007669"/>
    <property type="project" value="TreeGrafter"/>
</dbReference>
<keyword evidence="8" id="KW-0804">Transcription</keyword>
<dbReference type="GeneID" id="115010205"/>
<feature type="domain" description="C2H2-type" evidence="12">
    <location>
        <begin position="329"/>
        <end position="356"/>
    </location>
</feature>
<feature type="domain" description="C2H2-type" evidence="12">
    <location>
        <begin position="301"/>
        <end position="328"/>
    </location>
</feature>
<keyword evidence="3" id="KW-0479">Metal-binding</keyword>
<dbReference type="GO" id="GO:0045596">
    <property type="term" value="P:negative regulation of cell differentiation"/>
    <property type="evidence" value="ECO:0007669"/>
    <property type="project" value="UniProtKB-ARBA"/>
</dbReference>
<dbReference type="FunFam" id="3.30.160.60:FF:000478">
    <property type="entry name" value="Zinc finger protein 133"/>
    <property type="match status" value="1"/>
</dbReference>
<dbReference type="PROSITE" id="PS50157">
    <property type="entry name" value="ZINC_FINGER_C2H2_2"/>
    <property type="match status" value="7"/>
</dbReference>
<protein>
    <submittedName>
        <fullName evidence="14">Zinc finger protein 664-like</fullName>
    </submittedName>
</protein>
<dbReference type="RefSeq" id="XP_029290556.1">
    <property type="nucleotide sequence ID" value="XM_029434696.1"/>
</dbReference>
<dbReference type="SMART" id="SM00355">
    <property type="entry name" value="ZnF_C2H2"/>
    <property type="match status" value="7"/>
</dbReference>
<feature type="domain" description="C2H2-type" evidence="12">
    <location>
        <begin position="357"/>
        <end position="384"/>
    </location>
</feature>
<evidence type="ECO:0000256" key="7">
    <source>
        <dbReference type="ARBA" id="ARBA00023015"/>
    </source>
</evidence>
<keyword evidence="9" id="KW-0539">Nucleus</keyword>
<evidence type="ECO:0000256" key="4">
    <source>
        <dbReference type="ARBA" id="ARBA00022737"/>
    </source>
</evidence>
<feature type="domain" description="C2H2-type" evidence="12">
    <location>
        <begin position="249"/>
        <end position="272"/>
    </location>
</feature>
<keyword evidence="4" id="KW-0677">Repeat</keyword>
<keyword evidence="5 10" id="KW-0863">Zinc-finger</keyword>
<dbReference type="GO" id="GO:0000981">
    <property type="term" value="F:DNA-binding transcription factor activity, RNA polymerase II-specific"/>
    <property type="evidence" value="ECO:0007669"/>
    <property type="project" value="TreeGrafter"/>
</dbReference>
<dbReference type="PROSITE" id="PS00028">
    <property type="entry name" value="ZINC_FINGER_C2H2_1"/>
    <property type="match status" value="7"/>
</dbReference>
<evidence type="ECO:0000256" key="11">
    <source>
        <dbReference type="SAM" id="MobiDB-lite"/>
    </source>
</evidence>
<evidence type="ECO:0000256" key="6">
    <source>
        <dbReference type="ARBA" id="ARBA00022833"/>
    </source>
</evidence>
<dbReference type="FunFam" id="3.30.160.60:FF:001498">
    <property type="entry name" value="Zinc finger protein 404"/>
    <property type="match status" value="1"/>
</dbReference>
<dbReference type="InterPro" id="IPR013087">
    <property type="entry name" value="Znf_C2H2_type"/>
</dbReference>
<evidence type="ECO:0000256" key="5">
    <source>
        <dbReference type="ARBA" id="ARBA00022771"/>
    </source>
</evidence>
<dbReference type="GO" id="GO:0000785">
    <property type="term" value="C:chromatin"/>
    <property type="evidence" value="ECO:0007669"/>
    <property type="project" value="TreeGrafter"/>
</dbReference>
<accession>A0A6J2PYY9</accession>
<feature type="region of interest" description="Disordered" evidence="11">
    <location>
        <begin position="192"/>
        <end position="230"/>
    </location>
</feature>
<organism evidence="13 14">
    <name type="scientific">Cottoperca gobio</name>
    <name type="common">Frogmouth</name>
    <name type="synonym">Aphritis gobio</name>
    <dbReference type="NCBI Taxonomy" id="56716"/>
    <lineage>
        <taxon>Eukaryota</taxon>
        <taxon>Metazoa</taxon>
        <taxon>Chordata</taxon>
        <taxon>Craniata</taxon>
        <taxon>Vertebrata</taxon>
        <taxon>Euteleostomi</taxon>
        <taxon>Actinopterygii</taxon>
        <taxon>Neopterygii</taxon>
        <taxon>Teleostei</taxon>
        <taxon>Neoteleostei</taxon>
        <taxon>Acanthomorphata</taxon>
        <taxon>Eupercaria</taxon>
        <taxon>Perciformes</taxon>
        <taxon>Notothenioidei</taxon>
        <taxon>Bovichtidae</taxon>
        <taxon>Cottoperca</taxon>
    </lineage>
</organism>
<dbReference type="AlphaFoldDB" id="A0A6J2PYY9"/>
<keyword evidence="7" id="KW-0805">Transcription regulation</keyword>
<evidence type="ECO:0000313" key="13">
    <source>
        <dbReference type="Proteomes" id="UP000504630"/>
    </source>
</evidence>
<dbReference type="GO" id="GO:0000978">
    <property type="term" value="F:RNA polymerase II cis-regulatory region sequence-specific DNA binding"/>
    <property type="evidence" value="ECO:0007669"/>
    <property type="project" value="TreeGrafter"/>
</dbReference>
<dbReference type="OrthoDB" id="654211at2759"/>
<gene>
    <name evidence="14" type="primary">LOC115010205</name>
</gene>
<evidence type="ECO:0000256" key="2">
    <source>
        <dbReference type="ARBA" id="ARBA00006991"/>
    </source>
</evidence>
<dbReference type="Pfam" id="PF00096">
    <property type="entry name" value="zf-C2H2"/>
    <property type="match status" value="5"/>
</dbReference>
<evidence type="ECO:0000256" key="3">
    <source>
        <dbReference type="ARBA" id="ARBA00022723"/>
    </source>
</evidence>
<evidence type="ECO:0000256" key="1">
    <source>
        <dbReference type="ARBA" id="ARBA00004123"/>
    </source>
</evidence>